<dbReference type="PROSITE" id="PS01125">
    <property type="entry name" value="ROK"/>
    <property type="match status" value="1"/>
</dbReference>
<dbReference type="SUPFAM" id="SSF46785">
    <property type="entry name" value="Winged helix' DNA-binding domain"/>
    <property type="match status" value="1"/>
</dbReference>
<dbReference type="SUPFAM" id="SSF53067">
    <property type="entry name" value="Actin-like ATPase domain"/>
    <property type="match status" value="1"/>
</dbReference>
<dbReference type="InterPro" id="IPR000835">
    <property type="entry name" value="HTH_MarR-typ"/>
</dbReference>
<dbReference type="PANTHER" id="PTHR18964">
    <property type="entry name" value="ROK (REPRESSOR, ORF, KINASE) FAMILY"/>
    <property type="match status" value="1"/>
</dbReference>
<name>A0ABW2LDC8_9PSEU</name>
<evidence type="ECO:0000256" key="1">
    <source>
        <dbReference type="ARBA" id="ARBA00006479"/>
    </source>
</evidence>
<accession>A0ABW2LDC8</accession>
<gene>
    <name evidence="3" type="ORF">ACFQRI_00310</name>
</gene>
<dbReference type="PANTHER" id="PTHR18964:SF173">
    <property type="entry name" value="GLUCOKINASE"/>
    <property type="match status" value="1"/>
</dbReference>
<comment type="similarity">
    <text evidence="1">Belongs to the ROK (NagC/XylR) family.</text>
</comment>
<dbReference type="InterPro" id="IPR036388">
    <property type="entry name" value="WH-like_DNA-bd_sf"/>
</dbReference>
<proteinExistence type="inferred from homology"/>
<dbReference type="Gene3D" id="3.30.420.40">
    <property type="match status" value="2"/>
</dbReference>
<dbReference type="InterPro" id="IPR049874">
    <property type="entry name" value="ROK_cs"/>
</dbReference>
<keyword evidence="4" id="KW-1185">Reference proteome</keyword>
<protein>
    <submittedName>
        <fullName evidence="3">ROK family protein</fullName>
    </submittedName>
</protein>
<organism evidence="3 4">
    <name type="scientific">Saccharopolyspora griseoalba</name>
    <dbReference type="NCBI Taxonomy" id="1431848"/>
    <lineage>
        <taxon>Bacteria</taxon>
        <taxon>Bacillati</taxon>
        <taxon>Actinomycetota</taxon>
        <taxon>Actinomycetes</taxon>
        <taxon>Pseudonocardiales</taxon>
        <taxon>Pseudonocardiaceae</taxon>
        <taxon>Saccharopolyspora</taxon>
    </lineage>
</organism>
<evidence type="ECO:0000313" key="3">
    <source>
        <dbReference type="EMBL" id="MFC7339834.1"/>
    </source>
</evidence>
<dbReference type="Pfam" id="PF00480">
    <property type="entry name" value="ROK"/>
    <property type="match status" value="1"/>
</dbReference>
<dbReference type="Pfam" id="PF01047">
    <property type="entry name" value="MarR"/>
    <property type="match status" value="1"/>
</dbReference>
<sequence>MQPENAHQTRVLTSLRVNGPQTASELAAQLSLSRSKIGQELARLEQLELVDRAGQAESRGGRRSGLVQVARSLRFVGIDIGASSLDVGVAGGGMDIRAHVSEAIDITEGPEVILGRAVELVGKLRADGHLPRLDGIGIGVPGPVSFRDGFTVSPPIMPGWDRYPVREHFMHQFDCPVLVDNDVNAMAIGEMYCGLARSVRDFLFVKIGTGIGCGIIMGNRVLRGSNGSAGDIGHIAVHDTGPVCSCGRTGCLEAWFSGAALSRDATALARSGESPGLRELLADRGTLTARDVGAAMRAGDPQALGLVRDGGRRLGRVLASLVNFCNPAMIVVGGGVAELGHVLLAEVRGELYRRSTPLATSSLPIVLSELGGNAGIVGAAGIVSDHVLGVQPAS</sequence>
<reference evidence="4" key="1">
    <citation type="journal article" date="2019" name="Int. J. Syst. Evol. Microbiol.">
        <title>The Global Catalogue of Microorganisms (GCM) 10K type strain sequencing project: providing services to taxonomists for standard genome sequencing and annotation.</title>
        <authorList>
            <consortium name="The Broad Institute Genomics Platform"/>
            <consortium name="The Broad Institute Genome Sequencing Center for Infectious Disease"/>
            <person name="Wu L."/>
            <person name="Ma J."/>
        </authorList>
    </citation>
    <scope>NUCLEOTIDE SEQUENCE [LARGE SCALE GENOMIC DNA]</scope>
    <source>
        <strain evidence="4">WLHS5</strain>
    </source>
</reference>
<dbReference type="RefSeq" id="WP_380662726.1">
    <property type="nucleotide sequence ID" value="NZ_JBHTCJ010000001.1"/>
</dbReference>
<dbReference type="InterPro" id="IPR043129">
    <property type="entry name" value="ATPase_NBD"/>
</dbReference>
<evidence type="ECO:0000313" key="4">
    <source>
        <dbReference type="Proteomes" id="UP001596504"/>
    </source>
</evidence>
<dbReference type="InterPro" id="IPR011991">
    <property type="entry name" value="ArsR-like_HTH"/>
</dbReference>
<feature type="domain" description="HTH marR-type" evidence="2">
    <location>
        <begin position="6"/>
        <end position="52"/>
    </location>
</feature>
<dbReference type="CDD" id="cd00090">
    <property type="entry name" value="HTH_ARSR"/>
    <property type="match status" value="1"/>
</dbReference>
<dbReference type="InterPro" id="IPR000600">
    <property type="entry name" value="ROK"/>
</dbReference>
<comment type="caution">
    <text evidence="3">The sequence shown here is derived from an EMBL/GenBank/DDBJ whole genome shotgun (WGS) entry which is preliminary data.</text>
</comment>
<dbReference type="EMBL" id="JBHTCJ010000001">
    <property type="protein sequence ID" value="MFC7339834.1"/>
    <property type="molecule type" value="Genomic_DNA"/>
</dbReference>
<dbReference type="Gene3D" id="1.10.10.10">
    <property type="entry name" value="Winged helix-like DNA-binding domain superfamily/Winged helix DNA-binding domain"/>
    <property type="match status" value="1"/>
</dbReference>
<dbReference type="InterPro" id="IPR036390">
    <property type="entry name" value="WH_DNA-bd_sf"/>
</dbReference>
<dbReference type="Proteomes" id="UP001596504">
    <property type="component" value="Unassembled WGS sequence"/>
</dbReference>
<evidence type="ECO:0000259" key="2">
    <source>
        <dbReference type="Pfam" id="PF01047"/>
    </source>
</evidence>